<keyword evidence="1" id="KW-0812">Transmembrane</keyword>
<gene>
    <name evidence="3" type="ORF">HannXRQ_Chr05g0136291</name>
    <name evidence="2" type="ORF">HanXRQr2_Chr05g0199931</name>
</gene>
<dbReference type="EMBL" id="MNCJ02000320">
    <property type="protein sequence ID" value="KAF5804680.1"/>
    <property type="molecule type" value="Genomic_DNA"/>
</dbReference>
<keyword evidence="1" id="KW-0472">Membrane</keyword>
<feature type="transmembrane region" description="Helical" evidence="1">
    <location>
        <begin position="9"/>
        <end position="29"/>
    </location>
</feature>
<reference evidence="2" key="3">
    <citation type="submission" date="2020-06" db="EMBL/GenBank/DDBJ databases">
        <title>Helianthus annuus Genome sequencing and assembly Release 2.</title>
        <authorList>
            <person name="Gouzy J."/>
            <person name="Langlade N."/>
            <person name="Munos S."/>
        </authorList>
    </citation>
    <scope>NUCLEOTIDE SEQUENCE</scope>
    <source>
        <tissue evidence="2">Leaves</tissue>
    </source>
</reference>
<dbReference type="EMBL" id="CM007894">
    <property type="protein sequence ID" value="OTG24401.1"/>
    <property type="molecule type" value="Genomic_DNA"/>
</dbReference>
<name>A0A251UPZ7_HELAN</name>
<dbReference type="Gramene" id="mRNA:HanXRQr2_Chr05g0199931">
    <property type="protein sequence ID" value="CDS:HanXRQr2_Chr05g0199931.1"/>
    <property type="gene ID" value="HanXRQr2_Chr05g0199931"/>
</dbReference>
<proteinExistence type="predicted"/>
<evidence type="ECO:0000313" key="2">
    <source>
        <dbReference type="EMBL" id="KAF5804680.1"/>
    </source>
</evidence>
<keyword evidence="4" id="KW-1185">Reference proteome</keyword>
<sequence length="140" mass="15834">MEPNSPSRVGLAGIVFLPFSLFSFFVELIRFCTAHITKSGFSDTLFVFGSEEQADPVSCMFVDLISPLYVFGTFVDLGFFCIFQIRKMMIWELQINAELDFVFLRLTFSLSACSPSFVSVMLRFCLIMCDSECTGADLEF</sequence>
<dbReference type="Proteomes" id="UP000215914">
    <property type="component" value="Chromosome 5"/>
</dbReference>
<keyword evidence="1" id="KW-1133">Transmembrane helix</keyword>
<evidence type="ECO:0000256" key="1">
    <source>
        <dbReference type="SAM" id="Phobius"/>
    </source>
</evidence>
<organism evidence="3 4">
    <name type="scientific">Helianthus annuus</name>
    <name type="common">Common sunflower</name>
    <dbReference type="NCBI Taxonomy" id="4232"/>
    <lineage>
        <taxon>Eukaryota</taxon>
        <taxon>Viridiplantae</taxon>
        <taxon>Streptophyta</taxon>
        <taxon>Embryophyta</taxon>
        <taxon>Tracheophyta</taxon>
        <taxon>Spermatophyta</taxon>
        <taxon>Magnoliopsida</taxon>
        <taxon>eudicotyledons</taxon>
        <taxon>Gunneridae</taxon>
        <taxon>Pentapetalae</taxon>
        <taxon>asterids</taxon>
        <taxon>campanulids</taxon>
        <taxon>Asterales</taxon>
        <taxon>Asteraceae</taxon>
        <taxon>Asteroideae</taxon>
        <taxon>Heliantheae alliance</taxon>
        <taxon>Heliantheae</taxon>
        <taxon>Helianthus</taxon>
    </lineage>
</organism>
<protein>
    <submittedName>
        <fullName evidence="3">Uncharacterized protein</fullName>
    </submittedName>
</protein>
<dbReference type="AlphaFoldDB" id="A0A251UPZ7"/>
<accession>A0A251UPZ7</accession>
<evidence type="ECO:0000313" key="3">
    <source>
        <dbReference type="EMBL" id="OTG24401.1"/>
    </source>
</evidence>
<evidence type="ECO:0000313" key="4">
    <source>
        <dbReference type="Proteomes" id="UP000215914"/>
    </source>
</evidence>
<dbReference type="InParanoid" id="A0A251UPZ7"/>
<reference evidence="3" key="2">
    <citation type="submission" date="2017-02" db="EMBL/GenBank/DDBJ databases">
        <title>Sunflower complete genome.</title>
        <authorList>
            <person name="Langlade N."/>
            <person name="Munos S."/>
        </authorList>
    </citation>
    <scope>NUCLEOTIDE SEQUENCE [LARGE SCALE GENOMIC DNA]</scope>
    <source>
        <tissue evidence="3">Leaves</tissue>
    </source>
</reference>
<reference evidence="2 4" key="1">
    <citation type="journal article" date="2017" name="Nature">
        <title>The sunflower genome provides insights into oil metabolism, flowering and Asterid evolution.</title>
        <authorList>
            <person name="Badouin H."/>
            <person name="Gouzy J."/>
            <person name="Grassa C.J."/>
            <person name="Murat F."/>
            <person name="Staton S.E."/>
            <person name="Cottret L."/>
            <person name="Lelandais-Briere C."/>
            <person name="Owens G.L."/>
            <person name="Carrere S."/>
            <person name="Mayjonade B."/>
            <person name="Legrand L."/>
            <person name="Gill N."/>
            <person name="Kane N.C."/>
            <person name="Bowers J.E."/>
            <person name="Hubner S."/>
            <person name="Bellec A."/>
            <person name="Berard A."/>
            <person name="Berges H."/>
            <person name="Blanchet N."/>
            <person name="Boniface M.C."/>
            <person name="Brunel D."/>
            <person name="Catrice O."/>
            <person name="Chaidir N."/>
            <person name="Claudel C."/>
            <person name="Donnadieu C."/>
            <person name="Faraut T."/>
            <person name="Fievet G."/>
            <person name="Helmstetter N."/>
            <person name="King M."/>
            <person name="Knapp S.J."/>
            <person name="Lai Z."/>
            <person name="Le Paslier M.C."/>
            <person name="Lippi Y."/>
            <person name="Lorenzon L."/>
            <person name="Mandel J.R."/>
            <person name="Marage G."/>
            <person name="Marchand G."/>
            <person name="Marquand E."/>
            <person name="Bret-Mestries E."/>
            <person name="Morien E."/>
            <person name="Nambeesan S."/>
            <person name="Nguyen T."/>
            <person name="Pegot-Espagnet P."/>
            <person name="Pouilly N."/>
            <person name="Raftis F."/>
            <person name="Sallet E."/>
            <person name="Schiex T."/>
            <person name="Thomas J."/>
            <person name="Vandecasteele C."/>
            <person name="Vares D."/>
            <person name="Vear F."/>
            <person name="Vautrin S."/>
            <person name="Crespi M."/>
            <person name="Mangin B."/>
            <person name="Burke J.M."/>
            <person name="Salse J."/>
            <person name="Munos S."/>
            <person name="Vincourt P."/>
            <person name="Rieseberg L.H."/>
            <person name="Langlade N.B."/>
        </authorList>
    </citation>
    <scope>NUCLEOTIDE SEQUENCE [LARGE SCALE GENOMIC DNA]</scope>
    <source>
        <strain evidence="4">cv. SF193</strain>
        <tissue evidence="2">Leaves</tissue>
    </source>
</reference>
<feature type="transmembrane region" description="Helical" evidence="1">
    <location>
        <begin position="64"/>
        <end position="83"/>
    </location>
</feature>